<dbReference type="RefSeq" id="WP_379911564.1">
    <property type="nucleotide sequence ID" value="NZ_JBHSWE010000001.1"/>
</dbReference>
<proteinExistence type="predicted"/>
<organism evidence="1 2">
    <name type="scientific">Marinobacterium aestuariivivens</name>
    <dbReference type="NCBI Taxonomy" id="1698799"/>
    <lineage>
        <taxon>Bacteria</taxon>
        <taxon>Pseudomonadati</taxon>
        <taxon>Pseudomonadota</taxon>
        <taxon>Gammaproteobacteria</taxon>
        <taxon>Oceanospirillales</taxon>
        <taxon>Oceanospirillaceae</taxon>
        <taxon>Marinobacterium</taxon>
    </lineage>
</organism>
<dbReference type="InterPro" id="IPR015947">
    <property type="entry name" value="PUA-like_sf"/>
</dbReference>
<dbReference type="EMBL" id="JBHSWE010000001">
    <property type="protein sequence ID" value="MFC6673180.1"/>
    <property type="molecule type" value="Genomic_DNA"/>
</dbReference>
<name>A0ABW2A713_9GAMM</name>
<gene>
    <name evidence="1" type="ORF">ACFQDL_26155</name>
</gene>
<keyword evidence="2" id="KW-1185">Reference proteome</keyword>
<evidence type="ECO:0000313" key="1">
    <source>
        <dbReference type="EMBL" id="MFC6673180.1"/>
    </source>
</evidence>
<evidence type="ECO:0000313" key="2">
    <source>
        <dbReference type="Proteomes" id="UP001596422"/>
    </source>
</evidence>
<sequence>MHIQGAIDILKDKDFVLFGSEAFDVFEKTDIGAKVLIYASHDESEPVVSYVGIFEGIIGDPMEMRRLEKRGYRPKSTAGEKWGFYWKVKGIEPLDQPVRLSEVQLASGKYLDGYPRGPLHVLS</sequence>
<comment type="caution">
    <text evidence="1">The sequence shown here is derived from an EMBL/GenBank/DDBJ whole genome shotgun (WGS) entry which is preliminary data.</text>
</comment>
<dbReference type="Proteomes" id="UP001596422">
    <property type="component" value="Unassembled WGS sequence"/>
</dbReference>
<dbReference type="SUPFAM" id="SSF88697">
    <property type="entry name" value="PUA domain-like"/>
    <property type="match status" value="1"/>
</dbReference>
<accession>A0ABW2A713</accession>
<reference evidence="2" key="1">
    <citation type="journal article" date="2019" name="Int. J. Syst. Evol. Microbiol.">
        <title>The Global Catalogue of Microorganisms (GCM) 10K type strain sequencing project: providing services to taxonomists for standard genome sequencing and annotation.</title>
        <authorList>
            <consortium name="The Broad Institute Genomics Platform"/>
            <consortium name="The Broad Institute Genome Sequencing Center for Infectious Disease"/>
            <person name="Wu L."/>
            <person name="Ma J."/>
        </authorList>
    </citation>
    <scope>NUCLEOTIDE SEQUENCE [LARGE SCALE GENOMIC DNA]</scope>
    <source>
        <strain evidence="2">NBRC 111756</strain>
    </source>
</reference>
<protein>
    <submittedName>
        <fullName evidence="1">Uncharacterized protein</fullName>
    </submittedName>
</protein>